<keyword evidence="3" id="KW-1185">Reference proteome</keyword>
<dbReference type="EMBL" id="CP033896">
    <property type="protein sequence ID" value="AZA13040.1"/>
    <property type="molecule type" value="Genomic_DNA"/>
</dbReference>
<proteinExistence type="predicted"/>
<keyword evidence="1" id="KW-0472">Membrane</keyword>
<evidence type="ECO:0000313" key="3">
    <source>
        <dbReference type="Proteomes" id="UP000269019"/>
    </source>
</evidence>
<reference evidence="2 3" key="1">
    <citation type="submission" date="2018-11" db="EMBL/GenBank/DDBJ databases">
        <authorList>
            <person name="Kleinhagauer T."/>
            <person name="Glaeser S.P."/>
            <person name="Spergser J."/>
            <person name="Ruckert C."/>
            <person name="Kaempfer P."/>
            <person name="Busse H.-J."/>
        </authorList>
    </citation>
    <scope>NUCLEOTIDE SEQUENCE [LARGE SCALE GENOMIC DNA]</scope>
    <source>
        <strain evidence="2 3">200CH</strain>
    </source>
</reference>
<keyword evidence="1" id="KW-1133">Transmembrane helix</keyword>
<keyword evidence="1" id="KW-0812">Transmembrane</keyword>
<feature type="transmembrane region" description="Helical" evidence="1">
    <location>
        <begin position="6"/>
        <end position="31"/>
    </location>
</feature>
<dbReference type="Proteomes" id="UP000269019">
    <property type="component" value="Chromosome"/>
</dbReference>
<organism evidence="2 3">
    <name type="scientific">Corynebacterium choanae</name>
    <dbReference type="NCBI Taxonomy" id="1862358"/>
    <lineage>
        <taxon>Bacteria</taxon>
        <taxon>Bacillati</taxon>
        <taxon>Actinomycetota</taxon>
        <taxon>Actinomycetes</taxon>
        <taxon>Mycobacteriales</taxon>
        <taxon>Corynebacteriaceae</taxon>
        <taxon>Corynebacterium</taxon>
    </lineage>
</organism>
<accession>A0A3G6J9B5</accession>
<gene>
    <name evidence="2" type="ORF">CCHOA_03135</name>
</gene>
<evidence type="ECO:0000313" key="2">
    <source>
        <dbReference type="EMBL" id="AZA13040.1"/>
    </source>
</evidence>
<dbReference type="KEGG" id="ccho:CCHOA_03135"/>
<sequence>MASTVAGMVIVVPAIQGPYFLVVAGLAMYILPGTSTVFVSRCVGGGGAVDLGFFRDLLLGVAPQGWGRFCTPMHSLLCRAT</sequence>
<evidence type="ECO:0000256" key="1">
    <source>
        <dbReference type="SAM" id="Phobius"/>
    </source>
</evidence>
<name>A0A3G6J9B5_9CORY</name>
<dbReference type="AlphaFoldDB" id="A0A3G6J9B5"/>
<protein>
    <submittedName>
        <fullName evidence="2">Uncharacterized protein</fullName>
    </submittedName>
</protein>